<dbReference type="EMBL" id="QNRQ01000014">
    <property type="protein sequence ID" value="RBP35998.1"/>
    <property type="molecule type" value="Genomic_DNA"/>
</dbReference>
<dbReference type="Proteomes" id="UP000253628">
    <property type="component" value="Unassembled WGS sequence"/>
</dbReference>
<evidence type="ECO:0000256" key="2">
    <source>
        <dbReference type="ARBA" id="ARBA00022475"/>
    </source>
</evidence>
<dbReference type="PANTHER" id="PTHR30482:SF20">
    <property type="entry name" value="HIGH-AFFINITY BRANCHED-CHAIN AMINO ACID TRANSPORT SYSTEM PERMEASE PROTEIN LIVM"/>
    <property type="match status" value="1"/>
</dbReference>
<feature type="transmembrane region" description="Helical" evidence="6">
    <location>
        <begin position="67"/>
        <end position="85"/>
    </location>
</feature>
<feature type="transmembrane region" description="Helical" evidence="6">
    <location>
        <begin position="629"/>
        <end position="645"/>
    </location>
</feature>
<evidence type="ECO:0000256" key="1">
    <source>
        <dbReference type="ARBA" id="ARBA00004651"/>
    </source>
</evidence>
<dbReference type="Pfam" id="PF02653">
    <property type="entry name" value="BPD_transp_2"/>
    <property type="match status" value="2"/>
</dbReference>
<comment type="subcellular location">
    <subcellularLocation>
        <location evidence="1">Cell membrane</location>
        <topology evidence="1">Multi-pass membrane protein</topology>
    </subcellularLocation>
</comment>
<dbReference type="GO" id="GO:0015658">
    <property type="term" value="F:branched-chain amino acid transmembrane transporter activity"/>
    <property type="evidence" value="ECO:0007669"/>
    <property type="project" value="InterPro"/>
</dbReference>
<dbReference type="GO" id="GO:0005886">
    <property type="term" value="C:plasma membrane"/>
    <property type="evidence" value="ECO:0007669"/>
    <property type="project" value="UniProtKB-SubCell"/>
</dbReference>
<evidence type="ECO:0000313" key="7">
    <source>
        <dbReference type="EMBL" id="RBP35998.1"/>
    </source>
</evidence>
<evidence type="ECO:0000256" key="5">
    <source>
        <dbReference type="ARBA" id="ARBA00023136"/>
    </source>
</evidence>
<dbReference type="InterPro" id="IPR043428">
    <property type="entry name" value="LivM-like"/>
</dbReference>
<feature type="transmembrane region" description="Helical" evidence="6">
    <location>
        <begin position="428"/>
        <end position="449"/>
    </location>
</feature>
<feature type="transmembrane region" description="Helical" evidence="6">
    <location>
        <begin position="595"/>
        <end position="617"/>
    </location>
</feature>
<dbReference type="CDD" id="cd06582">
    <property type="entry name" value="TM_PBP1_LivH_like"/>
    <property type="match status" value="1"/>
</dbReference>
<feature type="transmembrane region" description="Helical" evidence="6">
    <location>
        <begin position="257"/>
        <end position="277"/>
    </location>
</feature>
<dbReference type="CDD" id="cd06581">
    <property type="entry name" value="TM_PBP1_LivM_like"/>
    <property type="match status" value="1"/>
</dbReference>
<evidence type="ECO:0000256" key="6">
    <source>
        <dbReference type="SAM" id="Phobius"/>
    </source>
</evidence>
<accession>A0A366H3W0</accession>
<keyword evidence="3 6" id="KW-0812">Transmembrane</keyword>
<feature type="transmembrane region" description="Helical" evidence="6">
    <location>
        <begin position="349"/>
        <end position="367"/>
    </location>
</feature>
<feature type="transmembrane region" description="Helical" evidence="6">
    <location>
        <begin position="217"/>
        <end position="237"/>
    </location>
</feature>
<protein>
    <submittedName>
        <fullName evidence="7">Amino acid/amide ABC transporter membrane protein 1 (HAAT family) /amino acid/amide ABC transporter membrane protein 2 (HAAT family)</fullName>
    </submittedName>
</protein>
<keyword evidence="8" id="KW-1185">Reference proteome</keyword>
<feature type="transmembrane region" description="Helical" evidence="6">
    <location>
        <begin position="553"/>
        <end position="575"/>
    </location>
</feature>
<evidence type="ECO:0000313" key="8">
    <source>
        <dbReference type="Proteomes" id="UP000253628"/>
    </source>
</evidence>
<comment type="caution">
    <text evidence="7">The sequence shown here is derived from an EMBL/GenBank/DDBJ whole genome shotgun (WGS) entry which is preliminary data.</text>
</comment>
<feature type="transmembrane region" description="Helical" evidence="6">
    <location>
        <begin position="91"/>
        <end position="110"/>
    </location>
</feature>
<keyword evidence="2" id="KW-1003">Cell membrane</keyword>
<reference evidence="7 8" key="1">
    <citation type="submission" date="2018-06" db="EMBL/GenBank/DDBJ databases">
        <title>Genomic Encyclopedia of Type Strains, Phase IV (KMG-IV): sequencing the most valuable type-strain genomes for metagenomic binning, comparative biology and taxonomic classification.</title>
        <authorList>
            <person name="Goeker M."/>
        </authorList>
    </citation>
    <scope>NUCLEOTIDE SEQUENCE [LARGE SCALE GENOMIC DNA]</scope>
    <source>
        <strain evidence="7 8">DSM 25520</strain>
    </source>
</reference>
<proteinExistence type="predicted"/>
<dbReference type="PANTHER" id="PTHR30482">
    <property type="entry name" value="HIGH-AFFINITY BRANCHED-CHAIN AMINO ACID TRANSPORT SYSTEM PERMEASE"/>
    <property type="match status" value="1"/>
</dbReference>
<feature type="transmembrane region" description="Helical" evidence="6">
    <location>
        <begin position="405"/>
        <end position="422"/>
    </location>
</feature>
<keyword evidence="4 6" id="KW-1133">Transmembrane helix</keyword>
<evidence type="ECO:0000256" key="4">
    <source>
        <dbReference type="ARBA" id="ARBA00022989"/>
    </source>
</evidence>
<dbReference type="AlphaFoldDB" id="A0A366H3W0"/>
<feature type="transmembrane region" description="Helical" evidence="6">
    <location>
        <begin position="161"/>
        <end position="186"/>
    </location>
</feature>
<gene>
    <name evidence="7" type="ORF">DFR37_11453</name>
</gene>
<organism evidence="7 8">
    <name type="scientific">Eoetvoesiella caeni</name>
    <dbReference type="NCBI Taxonomy" id="645616"/>
    <lineage>
        <taxon>Bacteria</taxon>
        <taxon>Pseudomonadati</taxon>
        <taxon>Pseudomonadota</taxon>
        <taxon>Betaproteobacteria</taxon>
        <taxon>Burkholderiales</taxon>
        <taxon>Alcaligenaceae</taxon>
        <taxon>Eoetvoesiella</taxon>
    </lineage>
</organism>
<sequence length="651" mass="68609">MERAHYNAIYGEAAPIQVSPRHGHLMIELFFSQILNGLAIGQVYALIALGFSLVFGVSNLINFAQGALFMLGAFFAFSGVTLLGLPLWVAAIGSIALVTLLGMVLEGVALRPLENGPYIAPVLSTLAIALIVDQLAEIIWSPEGQAFPLPFDEVTFFIGNAYFTSTDLLIFVFGGLTALALTWFLASSWMGRTVRATAQDRDAAAQMGVRTGDVRRLAFALAGTLGAISGILVALYFKSVFPQMGMPFSLKGFSAALLGGLTSIPGAVLGGMLLGVVETLASAYLGEGFRDLAAFSLLLVFLLFRPQGLLGDRRLDALGGASGASGPMPSTSLLASASSQRASHPIWEIPPWGFLVCGAVLSLLPLVTQNGYFLQAVVYAMIFAMLSASVSLVSGAMGVLSIGHAAFYGVGAYTVAVLAHTYGWPAELVLPAAAIVTALVATISALPLYKLSGHTAALGTLAIGQIGFLVFMTWLPVTRGPMGFLNIPAPQFEWLGGLRLATIGQKYWLVALVVAVGLFLAQRLVNSGIGRVWRGMREDRLAAHAAGLPVRRYMLLGFAVSGALAGSAGGLFAYVQSVISPDSFNVQVSMLVLTMAVLGGLGNLTGAALAGFVLAIVPELLRSFAEWRMILYGVILLIMLRWRPYGLLGAR</sequence>
<keyword evidence="5 6" id="KW-0472">Membrane</keyword>
<dbReference type="InterPro" id="IPR001851">
    <property type="entry name" value="ABC_transp_permease"/>
</dbReference>
<feature type="transmembrane region" description="Helical" evidence="6">
    <location>
        <begin position="373"/>
        <end position="393"/>
    </location>
</feature>
<feature type="transmembrane region" description="Helical" evidence="6">
    <location>
        <begin position="34"/>
        <end position="55"/>
    </location>
</feature>
<evidence type="ECO:0000256" key="3">
    <source>
        <dbReference type="ARBA" id="ARBA00022692"/>
    </source>
</evidence>
<name>A0A366H3W0_9BURK</name>
<feature type="transmembrane region" description="Helical" evidence="6">
    <location>
        <begin position="507"/>
        <end position="533"/>
    </location>
</feature>
<feature type="transmembrane region" description="Helical" evidence="6">
    <location>
        <begin position="456"/>
        <end position="475"/>
    </location>
</feature>